<sequence>MNNLEQINIKPVEIVDFLKKEISLKNIYKKILYQRMIERTAGERGITVTPEEIQAESDRFRTENRLEKAADTLAWLEDSMISPEDWEAGIRDRLLAKKLSQALFEKEAEKSFIENKVDFERILLYQIIVPYEKVARELFYQIEEQEISFYEAARLYDIDERRRLKCGYEGKILRSALKPDIAALVFRGHVGEVTGPIQSEQGYHLFLVEEFIGAELTPERRQNMISNLFKQWLEKEMIYFIHNQAEKTESTKIDES</sequence>
<dbReference type="Gene3D" id="3.10.50.40">
    <property type="match status" value="1"/>
</dbReference>
<dbReference type="EMBL" id="CP003607">
    <property type="protein sequence ID" value="AFY79851.1"/>
    <property type="molecule type" value="Genomic_DNA"/>
</dbReference>
<dbReference type="HOGENOM" id="CLU_082394_1_0_3"/>
<dbReference type="EC" id="5.2.1.8" evidence="2"/>
<evidence type="ECO:0000256" key="6">
    <source>
        <dbReference type="PROSITE-ProRule" id="PRU00278"/>
    </source>
</evidence>
<evidence type="ECO:0000256" key="2">
    <source>
        <dbReference type="ARBA" id="ARBA00013194"/>
    </source>
</evidence>
<dbReference type="SUPFAM" id="SSF54534">
    <property type="entry name" value="FKBP-like"/>
    <property type="match status" value="1"/>
</dbReference>
<evidence type="ECO:0000313" key="9">
    <source>
        <dbReference type="Proteomes" id="UP000010367"/>
    </source>
</evidence>
<dbReference type="Proteomes" id="UP000010367">
    <property type="component" value="Chromosome"/>
</dbReference>
<dbReference type="InterPro" id="IPR046357">
    <property type="entry name" value="PPIase_dom_sf"/>
</dbReference>
<dbReference type="InParanoid" id="K9TCL3"/>
<dbReference type="PANTHER" id="PTHR47245:SF1">
    <property type="entry name" value="FOLDASE PROTEIN PRSA"/>
    <property type="match status" value="1"/>
</dbReference>
<keyword evidence="3" id="KW-0732">Signal</keyword>
<dbReference type="OrthoDB" id="530022at2"/>
<proteinExistence type="predicted"/>
<evidence type="ECO:0000256" key="4">
    <source>
        <dbReference type="ARBA" id="ARBA00023110"/>
    </source>
</evidence>
<keyword evidence="4 6" id="KW-0697">Rotamase</keyword>
<keyword evidence="5 6" id="KW-0413">Isomerase</keyword>
<evidence type="ECO:0000313" key="8">
    <source>
        <dbReference type="EMBL" id="AFY79851.1"/>
    </source>
</evidence>
<dbReference type="InterPro" id="IPR000297">
    <property type="entry name" value="PPIase_PpiC"/>
</dbReference>
<gene>
    <name evidence="8" type="ORF">Oscil6304_0093</name>
</gene>
<name>K9TCL3_9CYAN</name>
<dbReference type="GO" id="GO:0003755">
    <property type="term" value="F:peptidyl-prolyl cis-trans isomerase activity"/>
    <property type="evidence" value="ECO:0007669"/>
    <property type="project" value="UniProtKB-KW"/>
</dbReference>
<dbReference type="eggNOG" id="COG0760">
    <property type="taxonomic scope" value="Bacteria"/>
</dbReference>
<comment type="catalytic activity">
    <reaction evidence="1">
        <text>[protein]-peptidylproline (omega=180) = [protein]-peptidylproline (omega=0)</text>
        <dbReference type="Rhea" id="RHEA:16237"/>
        <dbReference type="Rhea" id="RHEA-COMP:10747"/>
        <dbReference type="Rhea" id="RHEA-COMP:10748"/>
        <dbReference type="ChEBI" id="CHEBI:83833"/>
        <dbReference type="ChEBI" id="CHEBI:83834"/>
        <dbReference type="EC" id="5.2.1.8"/>
    </reaction>
</comment>
<dbReference type="AlphaFoldDB" id="K9TCL3"/>
<reference evidence="8 9" key="1">
    <citation type="submission" date="2012-06" db="EMBL/GenBank/DDBJ databases">
        <title>Finished chromosome of genome of Oscillatoria acuminata PCC 6304.</title>
        <authorList>
            <consortium name="US DOE Joint Genome Institute"/>
            <person name="Gugger M."/>
            <person name="Coursin T."/>
            <person name="Rippka R."/>
            <person name="Tandeau De Marsac N."/>
            <person name="Huntemann M."/>
            <person name="Wei C.-L."/>
            <person name="Han J."/>
            <person name="Detter J.C."/>
            <person name="Han C."/>
            <person name="Tapia R."/>
            <person name="Davenport K."/>
            <person name="Daligault H."/>
            <person name="Erkkila T."/>
            <person name="Gu W."/>
            <person name="Munk A.C.C."/>
            <person name="Teshima H."/>
            <person name="Xu Y."/>
            <person name="Chain P."/>
            <person name="Chen A."/>
            <person name="Krypides N."/>
            <person name="Mavromatis K."/>
            <person name="Markowitz V."/>
            <person name="Szeto E."/>
            <person name="Ivanova N."/>
            <person name="Mikhailova N."/>
            <person name="Ovchinnikova G."/>
            <person name="Pagani I."/>
            <person name="Pati A."/>
            <person name="Goodwin L."/>
            <person name="Peters L."/>
            <person name="Pitluck S."/>
            <person name="Woyke T."/>
            <person name="Kerfeld C."/>
        </authorList>
    </citation>
    <scope>NUCLEOTIDE SEQUENCE [LARGE SCALE GENOMIC DNA]</scope>
    <source>
        <strain evidence="8 9">PCC 6304</strain>
    </source>
</reference>
<evidence type="ECO:0000256" key="1">
    <source>
        <dbReference type="ARBA" id="ARBA00000971"/>
    </source>
</evidence>
<dbReference type="STRING" id="56110.Oscil6304_0093"/>
<dbReference type="PANTHER" id="PTHR47245">
    <property type="entry name" value="PEPTIDYLPROLYL ISOMERASE"/>
    <property type="match status" value="1"/>
</dbReference>
<evidence type="ECO:0000259" key="7">
    <source>
        <dbReference type="PROSITE" id="PS50198"/>
    </source>
</evidence>
<feature type="domain" description="PpiC" evidence="7">
    <location>
        <begin position="119"/>
        <end position="210"/>
    </location>
</feature>
<dbReference type="InterPro" id="IPR050245">
    <property type="entry name" value="PrsA_foldase"/>
</dbReference>
<dbReference type="KEGG" id="oac:Oscil6304_0093"/>
<organism evidence="8 9">
    <name type="scientific">Oscillatoria acuminata PCC 6304</name>
    <dbReference type="NCBI Taxonomy" id="56110"/>
    <lineage>
        <taxon>Bacteria</taxon>
        <taxon>Bacillati</taxon>
        <taxon>Cyanobacteriota</taxon>
        <taxon>Cyanophyceae</taxon>
        <taxon>Oscillatoriophycideae</taxon>
        <taxon>Oscillatoriales</taxon>
        <taxon>Oscillatoriaceae</taxon>
        <taxon>Oscillatoria</taxon>
    </lineage>
</organism>
<dbReference type="PROSITE" id="PS50198">
    <property type="entry name" value="PPIC_PPIASE_2"/>
    <property type="match status" value="1"/>
</dbReference>
<dbReference type="RefSeq" id="WP_015146501.1">
    <property type="nucleotide sequence ID" value="NC_019693.1"/>
</dbReference>
<accession>K9TCL3</accession>
<protein>
    <recommendedName>
        <fullName evidence="2">peptidylprolyl isomerase</fullName>
        <ecNumber evidence="2">5.2.1.8</ecNumber>
    </recommendedName>
</protein>
<evidence type="ECO:0000256" key="3">
    <source>
        <dbReference type="ARBA" id="ARBA00022729"/>
    </source>
</evidence>
<evidence type="ECO:0000256" key="5">
    <source>
        <dbReference type="ARBA" id="ARBA00023235"/>
    </source>
</evidence>
<dbReference type="PATRIC" id="fig|56110.3.peg.107"/>
<keyword evidence="9" id="KW-1185">Reference proteome</keyword>
<dbReference type="Pfam" id="PF00639">
    <property type="entry name" value="Rotamase"/>
    <property type="match status" value="1"/>
</dbReference>